<organism evidence="4 5">
    <name type="scientific">Ranatra chinensis</name>
    <dbReference type="NCBI Taxonomy" id="642074"/>
    <lineage>
        <taxon>Eukaryota</taxon>
        <taxon>Metazoa</taxon>
        <taxon>Ecdysozoa</taxon>
        <taxon>Arthropoda</taxon>
        <taxon>Hexapoda</taxon>
        <taxon>Insecta</taxon>
        <taxon>Pterygota</taxon>
        <taxon>Neoptera</taxon>
        <taxon>Paraneoptera</taxon>
        <taxon>Hemiptera</taxon>
        <taxon>Heteroptera</taxon>
        <taxon>Panheteroptera</taxon>
        <taxon>Nepomorpha</taxon>
        <taxon>Nepidae</taxon>
        <taxon>Ranatrinae</taxon>
        <taxon>Ranatra</taxon>
    </lineage>
</organism>
<dbReference type="InterPro" id="IPR033121">
    <property type="entry name" value="PEPTIDASE_A1"/>
</dbReference>
<dbReference type="EMBL" id="JBFDAA010000007">
    <property type="protein sequence ID" value="KAL1130785.1"/>
    <property type="molecule type" value="Genomic_DNA"/>
</dbReference>
<dbReference type="InterPro" id="IPR021109">
    <property type="entry name" value="Peptidase_aspartic_dom_sf"/>
</dbReference>
<dbReference type="Gene3D" id="2.40.70.10">
    <property type="entry name" value="Acid Proteases"/>
    <property type="match status" value="2"/>
</dbReference>
<dbReference type="Gene3D" id="2.60.40.1960">
    <property type="match status" value="1"/>
</dbReference>
<dbReference type="PROSITE" id="PS51767">
    <property type="entry name" value="PEPTIDASE_A1"/>
    <property type="match status" value="1"/>
</dbReference>
<comment type="caution">
    <text evidence="4">The sequence shown here is derived from an EMBL/GenBank/DDBJ whole genome shotgun (WGS) entry which is preliminary data.</text>
</comment>
<protein>
    <recommendedName>
        <fullName evidence="3">Peptidase A1 domain-containing protein</fullName>
    </recommendedName>
</protein>
<keyword evidence="5" id="KW-1185">Reference proteome</keyword>
<dbReference type="SUPFAM" id="SSF50630">
    <property type="entry name" value="Acid proteases"/>
    <property type="match status" value="1"/>
</dbReference>
<dbReference type="Proteomes" id="UP001558652">
    <property type="component" value="Unassembled WGS sequence"/>
</dbReference>
<evidence type="ECO:0000313" key="5">
    <source>
        <dbReference type="Proteomes" id="UP001558652"/>
    </source>
</evidence>
<reference evidence="4 5" key="1">
    <citation type="submission" date="2024-07" db="EMBL/GenBank/DDBJ databases">
        <title>Chromosome-level genome assembly of the water stick insect Ranatra chinensis (Heteroptera: Nepidae).</title>
        <authorList>
            <person name="Liu X."/>
        </authorList>
    </citation>
    <scope>NUCLEOTIDE SEQUENCE [LARGE SCALE GENOMIC DNA]</scope>
    <source>
        <strain evidence="4">Cailab_2021Rc</strain>
        <tissue evidence="4">Muscle</tissue>
    </source>
</reference>
<name>A0ABD0YHK7_9HEMI</name>
<gene>
    <name evidence="4" type="ORF">AAG570_012026</name>
</gene>
<feature type="domain" description="Peptidase A1" evidence="3">
    <location>
        <begin position="1"/>
        <end position="232"/>
    </location>
</feature>
<dbReference type="Pfam" id="PF00026">
    <property type="entry name" value="Asp"/>
    <property type="match status" value="1"/>
</dbReference>
<evidence type="ECO:0000256" key="1">
    <source>
        <dbReference type="ARBA" id="ARBA00007447"/>
    </source>
</evidence>
<dbReference type="PANTHER" id="PTHR47966:SF51">
    <property type="entry name" value="BETA-SITE APP-CLEAVING ENZYME, ISOFORM A-RELATED"/>
    <property type="match status" value="1"/>
</dbReference>
<proteinExistence type="inferred from homology"/>
<dbReference type="InterPro" id="IPR001461">
    <property type="entry name" value="Aspartic_peptidase_A1"/>
</dbReference>
<feature type="region of interest" description="Disordered" evidence="2">
    <location>
        <begin position="1"/>
        <end position="25"/>
    </location>
</feature>
<dbReference type="AlphaFoldDB" id="A0ABD0YHK7"/>
<evidence type="ECO:0000259" key="3">
    <source>
        <dbReference type="PROSITE" id="PS51767"/>
    </source>
</evidence>
<accession>A0ABD0YHK7</accession>
<dbReference type="PANTHER" id="PTHR47966">
    <property type="entry name" value="BETA-SITE APP-CLEAVING ENZYME, ISOFORM A-RELATED"/>
    <property type="match status" value="1"/>
</dbReference>
<evidence type="ECO:0000256" key="2">
    <source>
        <dbReference type="SAM" id="MobiDB-lite"/>
    </source>
</evidence>
<comment type="similarity">
    <text evidence="1">Belongs to the peptidase A1 family.</text>
</comment>
<evidence type="ECO:0000313" key="4">
    <source>
        <dbReference type="EMBL" id="KAL1130785.1"/>
    </source>
</evidence>
<sequence length="232" mass="25332">MFHKNKTQETTETGGHSGFDGSKSKTYKDQNINVLLPDSSQGNLAADVVTVGSAVLGSQVFVELWHPKNRHPNTDGVFGLGIPYVYEEKLPPPPFYKVLSTAEDQLITLYFGKDKSEIAFGGIDYSLVKTETIAFAPITVHDCWTIEIERITVSGKDICPEGCQAMLDTAAEGIMAPGGQVLAVRELTRHAKTDGFFSCSKLAQLPSIKFYIGGKVFELEAKDYAVKVGYNT</sequence>